<reference evidence="2 3" key="1">
    <citation type="journal article" date="2023" name="Plants (Basel)">
        <title>Bridging the Gap: Combining Genomics and Transcriptomics Approaches to Understand Stylosanthes scabra, an Orphan Legume from the Brazilian Caatinga.</title>
        <authorList>
            <person name="Ferreira-Neto J.R.C."/>
            <person name="da Silva M.D."/>
            <person name="Binneck E."/>
            <person name="de Melo N.F."/>
            <person name="da Silva R.H."/>
            <person name="de Melo A.L.T.M."/>
            <person name="Pandolfi V."/>
            <person name="Bustamante F.O."/>
            <person name="Brasileiro-Vidal A.C."/>
            <person name="Benko-Iseppon A.M."/>
        </authorList>
    </citation>
    <scope>NUCLEOTIDE SEQUENCE [LARGE SCALE GENOMIC DNA]</scope>
    <source>
        <tissue evidence="2">Leaves</tissue>
    </source>
</reference>
<keyword evidence="3" id="KW-1185">Reference proteome</keyword>
<comment type="caution">
    <text evidence="2">The sequence shown here is derived from an EMBL/GenBank/DDBJ whole genome shotgun (WGS) entry which is preliminary data.</text>
</comment>
<organism evidence="2 3">
    <name type="scientific">Stylosanthes scabra</name>
    <dbReference type="NCBI Taxonomy" id="79078"/>
    <lineage>
        <taxon>Eukaryota</taxon>
        <taxon>Viridiplantae</taxon>
        <taxon>Streptophyta</taxon>
        <taxon>Embryophyta</taxon>
        <taxon>Tracheophyta</taxon>
        <taxon>Spermatophyta</taxon>
        <taxon>Magnoliopsida</taxon>
        <taxon>eudicotyledons</taxon>
        <taxon>Gunneridae</taxon>
        <taxon>Pentapetalae</taxon>
        <taxon>rosids</taxon>
        <taxon>fabids</taxon>
        <taxon>Fabales</taxon>
        <taxon>Fabaceae</taxon>
        <taxon>Papilionoideae</taxon>
        <taxon>50 kb inversion clade</taxon>
        <taxon>dalbergioids sensu lato</taxon>
        <taxon>Dalbergieae</taxon>
        <taxon>Pterocarpus clade</taxon>
        <taxon>Stylosanthes</taxon>
    </lineage>
</organism>
<dbReference type="Proteomes" id="UP001341840">
    <property type="component" value="Unassembled WGS sequence"/>
</dbReference>
<protein>
    <submittedName>
        <fullName evidence="2">Uncharacterized protein</fullName>
    </submittedName>
</protein>
<feature type="compositionally biased region" description="Polar residues" evidence="1">
    <location>
        <begin position="85"/>
        <end position="97"/>
    </location>
</feature>
<feature type="compositionally biased region" description="Acidic residues" evidence="1">
    <location>
        <begin position="23"/>
        <end position="37"/>
    </location>
</feature>
<proteinExistence type="predicted"/>
<accession>A0ABU6XNU1</accession>
<dbReference type="EMBL" id="JASCZI010212536">
    <property type="protein sequence ID" value="MED6199714.1"/>
    <property type="molecule type" value="Genomic_DNA"/>
</dbReference>
<evidence type="ECO:0000313" key="3">
    <source>
        <dbReference type="Proteomes" id="UP001341840"/>
    </source>
</evidence>
<gene>
    <name evidence="2" type="ORF">PIB30_078527</name>
</gene>
<name>A0ABU6XNU1_9FABA</name>
<dbReference type="PANTHER" id="PTHR48476">
    <property type="entry name" value="SHORT-CHAIN DEHYDROGENASE TIC 32, CHLOROPLASTIC-LIKE"/>
    <property type="match status" value="1"/>
</dbReference>
<dbReference type="Gene3D" id="3.40.50.720">
    <property type="entry name" value="NAD(P)-binding Rossmann-like Domain"/>
    <property type="match status" value="1"/>
</dbReference>
<dbReference type="InterPro" id="IPR055280">
    <property type="entry name" value="TIC32"/>
</dbReference>
<feature type="region of interest" description="Disordered" evidence="1">
    <location>
        <begin position="1"/>
        <end position="99"/>
    </location>
</feature>
<evidence type="ECO:0000313" key="2">
    <source>
        <dbReference type="EMBL" id="MED6199714.1"/>
    </source>
</evidence>
<dbReference type="PANTHER" id="PTHR48476:SF1">
    <property type="entry name" value="SHORT-CHAIN DEHYDROGENASE TIC 32, CHLOROPLASTIC-LIKE"/>
    <property type="match status" value="1"/>
</dbReference>
<sequence>MCDGEDEKEIGGMEPSIEKKETSEEDLDEEEDPEEEVSASSSLPMDIDATEDYLQYVEELERRPEYYPLQSSRASVPDSPKEASNRQSNNHDTSSYDLSGVWQAPSSKLLNSLGKYEIKTVQQGAATTCYVALHPKVKGISGEYFSDCNVSKPSMQGTDTDMAKKLWDLSIKFIPE</sequence>
<evidence type="ECO:0000256" key="1">
    <source>
        <dbReference type="SAM" id="MobiDB-lite"/>
    </source>
</evidence>